<dbReference type="WBParaSite" id="NBR_0001508801-mRNA-1">
    <property type="protein sequence ID" value="NBR_0001508801-mRNA-1"/>
    <property type="gene ID" value="NBR_0001508801"/>
</dbReference>
<evidence type="ECO:0000313" key="8">
    <source>
        <dbReference type="Proteomes" id="UP000271162"/>
    </source>
</evidence>
<feature type="compositionally biased region" description="Polar residues" evidence="6">
    <location>
        <begin position="89"/>
        <end position="100"/>
    </location>
</feature>
<comment type="subcellular location">
    <subcellularLocation>
        <location evidence="1">Nucleus</location>
    </subcellularLocation>
</comment>
<evidence type="ECO:0000256" key="3">
    <source>
        <dbReference type="ARBA" id="ARBA00023015"/>
    </source>
</evidence>
<reference evidence="9" key="1">
    <citation type="submission" date="2017-02" db="UniProtKB">
        <authorList>
            <consortium name="WormBaseParasite"/>
        </authorList>
    </citation>
    <scope>IDENTIFICATION</scope>
</reference>
<accession>A0A0N4YEG9</accession>
<dbReference type="AlphaFoldDB" id="A0A0N4YEG9"/>
<dbReference type="GO" id="GO:0010468">
    <property type="term" value="P:regulation of gene expression"/>
    <property type="evidence" value="ECO:0007669"/>
    <property type="project" value="UniProtKB-ARBA"/>
</dbReference>
<evidence type="ECO:0000256" key="6">
    <source>
        <dbReference type="SAM" id="MobiDB-lite"/>
    </source>
</evidence>
<keyword evidence="2" id="KW-0678">Repressor</keyword>
<protein>
    <submittedName>
        <fullName evidence="9">Cauli_VI domain-containing protein</fullName>
    </submittedName>
</protein>
<evidence type="ECO:0000313" key="7">
    <source>
        <dbReference type="EMBL" id="VDL78683.1"/>
    </source>
</evidence>
<feature type="compositionally biased region" description="Polar residues" evidence="6">
    <location>
        <begin position="130"/>
        <end position="144"/>
    </location>
</feature>
<keyword evidence="3" id="KW-0805">Transcription regulation</keyword>
<proteinExistence type="predicted"/>
<dbReference type="SMART" id="SM01401">
    <property type="entry name" value="Sds3"/>
    <property type="match status" value="1"/>
</dbReference>
<keyword evidence="4" id="KW-0804">Transcription</keyword>
<dbReference type="EMBL" id="UYSL01021595">
    <property type="protein sequence ID" value="VDL78683.1"/>
    <property type="molecule type" value="Genomic_DNA"/>
</dbReference>
<sequence length="386" mass="43502">MFELTKLKMICGDENIGEAHVGDIREIGDEVTLQTFKVTCDLAISYTATIRHISTFHEFAATGEAAMRVTFLSTVNDVKTAPLRCSTASPLIPSPNSTTYDKPVAVKRSPDPPRMKTVKDEPSSGPILTVNETRTQPPQPKSTLSYDQRIAELEKELELVDSGQHPKLLEKLSEFEQKQADELEMIDIMYEREKEEIQRKYHLEYAATQRELKEREEELVQTLLLEIDDRIRFIEAEVAALDVAGPACPTFSMNKKCLRRRPHDITSTTEKKKARAAAPAIIHLLPEHIIAEDVKLLVPAESIPSVIQHHKVSLDNGKLIYEGKTYQRGQALVVQTENYGAFAGMILSMCEQYIQFRSTVPGDTRQVLATMDDLESGRVILRKKII</sequence>
<dbReference type="GO" id="GO:0005654">
    <property type="term" value="C:nucleoplasm"/>
    <property type="evidence" value="ECO:0007669"/>
    <property type="project" value="UniProtKB-ARBA"/>
</dbReference>
<evidence type="ECO:0000256" key="2">
    <source>
        <dbReference type="ARBA" id="ARBA00022491"/>
    </source>
</evidence>
<name>A0A0N4YEG9_NIPBR</name>
<dbReference type="InterPro" id="IPR013907">
    <property type="entry name" value="Sds3"/>
</dbReference>
<feature type="region of interest" description="Disordered" evidence="6">
    <location>
        <begin position="89"/>
        <end position="144"/>
    </location>
</feature>
<keyword evidence="8" id="KW-1185">Reference proteome</keyword>
<dbReference type="PANTHER" id="PTHR21964">
    <property type="entry name" value="BREAST CANCER METASTASIS-SUPPRESSOR 1"/>
    <property type="match status" value="1"/>
</dbReference>
<dbReference type="OMA" id="YERRWYH"/>
<evidence type="ECO:0000256" key="4">
    <source>
        <dbReference type="ARBA" id="ARBA00023163"/>
    </source>
</evidence>
<feature type="compositionally biased region" description="Basic and acidic residues" evidence="6">
    <location>
        <begin position="108"/>
        <end position="122"/>
    </location>
</feature>
<keyword evidence="5" id="KW-0539">Nucleus</keyword>
<dbReference type="Pfam" id="PF08598">
    <property type="entry name" value="Sds3"/>
    <property type="match status" value="1"/>
</dbReference>
<gene>
    <name evidence="7" type="ORF">NBR_LOCUS15089</name>
</gene>
<evidence type="ECO:0000256" key="1">
    <source>
        <dbReference type="ARBA" id="ARBA00004123"/>
    </source>
</evidence>
<reference evidence="7 8" key="2">
    <citation type="submission" date="2018-11" db="EMBL/GenBank/DDBJ databases">
        <authorList>
            <consortium name="Pathogen Informatics"/>
        </authorList>
    </citation>
    <scope>NUCLEOTIDE SEQUENCE [LARGE SCALE GENOMIC DNA]</scope>
</reference>
<organism evidence="9">
    <name type="scientific">Nippostrongylus brasiliensis</name>
    <name type="common">Rat hookworm</name>
    <dbReference type="NCBI Taxonomy" id="27835"/>
    <lineage>
        <taxon>Eukaryota</taxon>
        <taxon>Metazoa</taxon>
        <taxon>Ecdysozoa</taxon>
        <taxon>Nematoda</taxon>
        <taxon>Chromadorea</taxon>
        <taxon>Rhabditida</taxon>
        <taxon>Rhabditina</taxon>
        <taxon>Rhabditomorpha</taxon>
        <taxon>Strongyloidea</taxon>
        <taxon>Heligmosomidae</taxon>
        <taxon>Nippostrongylus</taxon>
    </lineage>
</organism>
<dbReference type="STRING" id="27835.A0A0N4YEG9"/>
<dbReference type="Proteomes" id="UP000271162">
    <property type="component" value="Unassembled WGS sequence"/>
</dbReference>
<evidence type="ECO:0000313" key="9">
    <source>
        <dbReference type="WBParaSite" id="NBR_0001508801-mRNA-1"/>
    </source>
</evidence>
<evidence type="ECO:0000256" key="5">
    <source>
        <dbReference type="ARBA" id="ARBA00023242"/>
    </source>
</evidence>